<dbReference type="GO" id="GO:0005737">
    <property type="term" value="C:cytoplasm"/>
    <property type="evidence" value="ECO:0007669"/>
    <property type="project" value="TreeGrafter"/>
</dbReference>
<keyword evidence="2" id="KW-0547">Nucleotide-binding</keyword>
<organism evidence="9 10">
    <name type="scientific">Lyophyllum shimeji</name>
    <name type="common">Hon-shimeji</name>
    <name type="synonym">Tricholoma shimeji</name>
    <dbReference type="NCBI Taxonomy" id="47721"/>
    <lineage>
        <taxon>Eukaryota</taxon>
        <taxon>Fungi</taxon>
        <taxon>Dikarya</taxon>
        <taxon>Basidiomycota</taxon>
        <taxon>Agaricomycotina</taxon>
        <taxon>Agaricomycetes</taxon>
        <taxon>Agaricomycetidae</taxon>
        <taxon>Agaricales</taxon>
        <taxon>Tricholomatineae</taxon>
        <taxon>Lyophyllaceae</taxon>
        <taxon>Lyophyllum</taxon>
    </lineage>
</organism>
<evidence type="ECO:0000256" key="6">
    <source>
        <dbReference type="SAM" id="MobiDB-lite"/>
    </source>
</evidence>
<dbReference type="GO" id="GO:0000724">
    <property type="term" value="P:double-strand break repair via homologous recombination"/>
    <property type="evidence" value="ECO:0007669"/>
    <property type="project" value="TreeGrafter"/>
</dbReference>
<dbReference type="Pfam" id="PF00271">
    <property type="entry name" value="Helicase_C"/>
    <property type="match status" value="1"/>
</dbReference>
<evidence type="ECO:0000259" key="8">
    <source>
        <dbReference type="PROSITE" id="PS51194"/>
    </source>
</evidence>
<evidence type="ECO:0000256" key="3">
    <source>
        <dbReference type="ARBA" id="ARBA00022840"/>
    </source>
</evidence>
<comment type="catalytic activity">
    <reaction evidence="4">
        <text>Couples ATP hydrolysis with the unwinding of duplex DNA by translocating in the 3'-5' direction.</text>
        <dbReference type="EC" id="5.6.2.4"/>
    </reaction>
</comment>
<feature type="domain" description="Helicase ATP-binding" evidence="7">
    <location>
        <begin position="1061"/>
        <end position="1215"/>
    </location>
</feature>
<dbReference type="InterPro" id="IPR011545">
    <property type="entry name" value="DEAD/DEAH_box_helicase_dom"/>
</dbReference>
<proteinExistence type="inferred from homology"/>
<keyword evidence="10" id="KW-1185">Reference proteome</keyword>
<comment type="caution">
    <text evidence="9">The sequence shown here is derived from an EMBL/GenBank/DDBJ whole genome shotgun (WGS) entry which is preliminary data.</text>
</comment>
<dbReference type="SMART" id="SM00490">
    <property type="entry name" value="HELICc"/>
    <property type="match status" value="1"/>
</dbReference>
<dbReference type="SMART" id="SM00487">
    <property type="entry name" value="DEXDc"/>
    <property type="match status" value="1"/>
</dbReference>
<dbReference type="OrthoDB" id="2507344at2759"/>
<dbReference type="Pfam" id="PF12013">
    <property type="entry name" value="OrsD"/>
    <property type="match status" value="1"/>
</dbReference>
<dbReference type="GO" id="GO:0005524">
    <property type="term" value="F:ATP binding"/>
    <property type="evidence" value="ECO:0007669"/>
    <property type="project" value="UniProtKB-KW"/>
</dbReference>
<evidence type="ECO:0000313" key="9">
    <source>
        <dbReference type="EMBL" id="GLB36937.1"/>
    </source>
</evidence>
<name>A0A9P3PIR2_LYOSH</name>
<evidence type="ECO:0000259" key="7">
    <source>
        <dbReference type="PROSITE" id="PS51192"/>
    </source>
</evidence>
<keyword evidence="3" id="KW-0067">ATP-binding</keyword>
<sequence>MTPHPEPETALYLDELDDGSAAPESSKPRKGKRGTQKKAQKSSLTDDLPVAGTSVIDTPLPDAVGTSSEVIAVVSAASGVTIDSGDQDVDMDRPDEYYVPEDEPLDDEDDEDAEDLDDEEEHLLDVTPVLRCSPDQVEEIQRRLAGYELSVDLTYNRIICLFCESLVSFRGIHVHALKHTVGSKRRFTVERRIPAKEVLEALLSQLNAHLPVKLPRGAIKPFEGIPVVKGFRCMAAQCQDHDSIFSSTRTFNNHCKKEHPEYPPTERPCRTVDCQALSKILRNRKFVEITYVPQADVDALNEILAHADAIGLGDLSDTYTLTGNTHARDLVYSLTDWDLWLKGVHIGELRRTTLPATQEGEPDLYRLKEVVRKYYRLVADGLGELDVFTRRLIRNANPHVQKDHRPFMKPQELPTLEKYSDYIHAFLIFLLRHMKCAMPEYMIQLHPNSLALLDSLRQLLADTSTSDSILVEQVHDCVWSLLSQPSPQFLRSASQDIFSRFLLVDHLFDDNGVLVPAAQLPHDLARAQWGFRATACKEVLRLSEATGQTPQRCYEENVRPWIHEGGQHLFGVLRSNMELLTTVVKTQPGIARFNWDVNKTVLTIDDFPIQLNMFYNSINDTLDRVAGLIKQLFRGCAYDDILSFIDFRLDPHPMRTRDWFRDEPLKQTIKFSIFSHPQNGWEKFEHRLLSQLSRDGELLQRINGSLKSRPGLWGWFALLDEIVGLLFCLSSTTWGGGARGTECDNLKYANNKDGGRNMFIFSNILTFAPAYDKNRNIHGTGRRIAHSPSYRVSRLLLLVLGIVYPAAAKLAIYCHMAKEDAENYLSYVFVQNGKVMTSEHFSRALTSFTYDSLGRGLKLRDWRQVMCTIMVNVGHIDFGLPDDDDEDLKAIHRAFNHSVEIGESRYALQTSNSLAQFSHTAIASDQRVCFRWHACIGQLHPTLAEQFKEFNTHDEHSREDMFKELDRILEPVLRAILREYFGVYFDELGGKLLGEMREQYLSLAPYVAQQVLTGIGLAPTVTAQRKQQTILVHPNLLSRLASLLPYGRELRWTCPEQAELVQACLTDKHVLAVLPTGSGKTLSFFGAALIHPQDLFLVILPLKALVDDMERRLAATSINGGVYPRADGSTSRIVLVPYNLAATDEFREWSQASRYRLNRIFVDEAHQIYTSDFRKEFALLTNLTALKKPITFLSATIFPRSVDILCDWMKIPRELLYEIRAPTNRKNIQYRVEHVEDKQELEDRLIDLVKSVKLEDDERGLIYCKSIGRVERLKAKLQFPHYISHMEDDKEKNAQLKIHLQEAWRRGKEPGHKWMIATACFGQGIDYAKVRYVIHYDVRGIMDFVQEVGRAGRDGGLAYSVLFWSKKPGLWEDKQPGDHTGLAEMGEFLTTKWCRLLKFECVDGVAHSCPSIPGAPLCDNCLSASLSDHNNIKVHNPIHFDAPSVQSEVSRRIAARAAGVAPSTSSSSRPKLQLHASHPQTTPSSTIIPPTLPVVLNVETNGALAAADIQGAIDQFRVLKRAIDQILAVGCPDCWVTGTLDPSPMPHTHQRPLFFREWFAVLQRNHFPAFKYWPLCYTCWLPFFDMFGHCALRAGEAALPSKCVHNNAISRILPTVIALIATQEAEDGSKPVLDRLAARLDVDVSTWRNSVGLNRWLCIAPLDFSQIPNPARFVIEFYLEYRQLGDVPMEVD</sequence>
<dbReference type="PROSITE" id="PS51192">
    <property type="entry name" value="HELICASE_ATP_BIND_1"/>
    <property type="match status" value="1"/>
</dbReference>
<dbReference type="PROSITE" id="PS51194">
    <property type="entry name" value="HELICASE_CTER"/>
    <property type="match status" value="1"/>
</dbReference>
<dbReference type="Pfam" id="PF00270">
    <property type="entry name" value="DEAD"/>
    <property type="match status" value="1"/>
</dbReference>
<evidence type="ECO:0000256" key="1">
    <source>
        <dbReference type="ARBA" id="ARBA00005446"/>
    </source>
</evidence>
<dbReference type="Gene3D" id="3.40.50.300">
    <property type="entry name" value="P-loop containing nucleotide triphosphate hydrolases"/>
    <property type="match status" value="2"/>
</dbReference>
<feature type="domain" description="Helicase C-terminal" evidence="8">
    <location>
        <begin position="1240"/>
        <end position="1405"/>
    </location>
</feature>
<feature type="compositionally biased region" description="Basic residues" evidence="6">
    <location>
        <begin position="28"/>
        <end position="40"/>
    </location>
</feature>
<dbReference type="GO" id="GO:0005634">
    <property type="term" value="C:nucleus"/>
    <property type="evidence" value="ECO:0007669"/>
    <property type="project" value="TreeGrafter"/>
</dbReference>
<dbReference type="PANTHER" id="PTHR13710:SF149">
    <property type="entry name" value="ATP-DEPENDENT DNA HELICASE TLH2"/>
    <property type="match status" value="1"/>
</dbReference>
<dbReference type="InterPro" id="IPR014001">
    <property type="entry name" value="Helicase_ATP-bd"/>
</dbReference>
<evidence type="ECO:0000256" key="4">
    <source>
        <dbReference type="ARBA" id="ARBA00034617"/>
    </source>
</evidence>
<dbReference type="GO" id="GO:0003676">
    <property type="term" value="F:nucleic acid binding"/>
    <property type="evidence" value="ECO:0007669"/>
    <property type="project" value="InterPro"/>
</dbReference>
<dbReference type="InterPro" id="IPR027417">
    <property type="entry name" value="P-loop_NTPase"/>
</dbReference>
<reference evidence="9" key="1">
    <citation type="submission" date="2022-07" db="EMBL/GenBank/DDBJ databases">
        <title>The genome of Lyophyllum shimeji provides insight into the initial evolution of ectomycorrhizal fungal genome.</title>
        <authorList>
            <person name="Kobayashi Y."/>
            <person name="Shibata T."/>
            <person name="Hirakawa H."/>
            <person name="Shigenobu S."/>
            <person name="Nishiyama T."/>
            <person name="Yamada A."/>
            <person name="Hasebe M."/>
            <person name="Kawaguchi M."/>
        </authorList>
    </citation>
    <scope>NUCLEOTIDE SEQUENCE</scope>
    <source>
        <strain evidence="9">AT787</strain>
    </source>
</reference>
<dbReference type="PANTHER" id="PTHR13710">
    <property type="entry name" value="DNA HELICASE RECQ FAMILY MEMBER"/>
    <property type="match status" value="1"/>
</dbReference>
<dbReference type="GO" id="GO:0005694">
    <property type="term" value="C:chromosome"/>
    <property type="evidence" value="ECO:0007669"/>
    <property type="project" value="TreeGrafter"/>
</dbReference>
<dbReference type="EMBL" id="BRPK01000003">
    <property type="protein sequence ID" value="GLB36937.1"/>
    <property type="molecule type" value="Genomic_DNA"/>
</dbReference>
<feature type="region of interest" description="Disordered" evidence="6">
    <location>
        <begin position="82"/>
        <end position="115"/>
    </location>
</feature>
<dbReference type="EC" id="5.6.2.4" evidence="5"/>
<feature type="region of interest" description="Disordered" evidence="6">
    <location>
        <begin position="1"/>
        <end position="63"/>
    </location>
</feature>
<evidence type="ECO:0000256" key="5">
    <source>
        <dbReference type="ARBA" id="ARBA00034808"/>
    </source>
</evidence>
<accession>A0A9P3PIR2</accession>
<evidence type="ECO:0000313" key="10">
    <source>
        <dbReference type="Proteomes" id="UP001063166"/>
    </source>
</evidence>
<feature type="region of interest" description="Disordered" evidence="6">
    <location>
        <begin position="1456"/>
        <end position="1485"/>
    </location>
</feature>
<dbReference type="InterPro" id="IPR001650">
    <property type="entry name" value="Helicase_C-like"/>
</dbReference>
<protein>
    <recommendedName>
        <fullName evidence="5">DNA 3'-5' helicase</fullName>
        <ecNumber evidence="5">5.6.2.4</ecNumber>
    </recommendedName>
</protein>
<dbReference type="GO" id="GO:0043138">
    <property type="term" value="F:3'-5' DNA helicase activity"/>
    <property type="evidence" value="ECO:0007669"/>
    <property type="project" value="UniProtKB-EC"/>
</dbReference>
<dbReference type="SUPFAM" id="SSF52540">
    <property type="entry name" value="P-loop containing nucleoside triphosphate hydrolases"/>
    <property type="match status" value="1"/>
</dbReference>
<dbReference type="Proteomes" id="UP001063166">
    <property type="component" value="Unassembled WGS sequence"/>
</dbReference>
<evidence type="ECO:0000256" key="2">
    <source>
        <dbReference type="ARBA" id="ARBA00022741"/>
    </source>
</evidence>
<gene>
    <name evidence="9" type="ORF">LshimejAT787_0312240</name>
</gene>
<feature type="compositionally biased region" description="Acidic residues" evidence="6">
    <location>
        <begin position="98"/>
        <end position="115"/>
    </location>
</feature>
<comment type="similarity">
    <text evidence="1">Belongs to the helicase family. RecQ subfamily.</text>
</comment>
<dbReference type="GO" id="GO:0009378">
    <property type="term" value="F:four-way junction helicase activity"/>
    <property type="evidence" value="ECO:0007669"/>
    <property type="project" value="TreeGrafter"/>
</dbReference>
<dbReference type="InterPro" id="IPR022698">
    <property type="entry name" value="OrsD"/>
</dbReference>